<proteinExistence type="predicted"/>
<dbReference type="PANTHER" id="PTHR43215:SF14">
    <property type="entry name" value="RADIAL SPOKE HEAD 1 HOMOLOG"/>
    <property type="match status" value="1"/>
</dbReference>
<accession>A0A8J8NT55</accession>
<evidence type="ECO:0000313" key="2">
    <source>
        <dbReference type="EMBL" id="TNV80010.1"/>
    </source>
</evidence>
<dbReference type="SUPFAM" id="SSF82185">
    <property type="entry name" value="Histone H3 K4-specific methyltransferase SET7/9 N-terminal domain"/>
    <property type="match status" value="1"/>
</dbReference>
<dbReference type="Proteomes" id="UP000785679">
    <property type="component" value="Unassembled WGS sequence"/>
</dbReference>
<feature type="coiled-coil region" evidence="1">
    <location>
        <begin position="267"/>
        <end position="314"/>
    </location>
</feature>
<protein>
    <submittedName>
        <fullName evidence="2">Uncharacterized protein</fullName>
    </submittedName>
</protein>
<comment type="caution">
    <text evidence="2">The sequence shown here is derived from an EMBL/GenBank/DDBJ whole genome shotgun (WGS) entry which is preliminary data.</text>
</comment>
<name>A0A8J8NT55_HALGN</name>
<evidence type="ECO:0000313" key="3">
    <source>
        <dbReference type="Proteomes" id="UP000785679"/>
    </source>
</evidence>
<evidence type="ECO:0000256" key="1">
    <source>
        <dbReference type="SAM" id="Coils"/>
    </source>
</evidence>
<gene>
    <name evidence="2" type="ORF">FGO68_gene8943</name>
</gene>
<dbReference type="AlphaFoldDB" id="A0A8J8NT55"/>
<keyword evidence="3" id="KW-1185">Reference proteome</keyword>
<organism evidence="2 3">
    <name type="scientific">Halteria grandinella</name>
    <dbReference type="NCBI Taxonomy" id="5974"/>
    <lineage>
        <taxon>Eukaryota</taxon>
        <taxon>Sar</taxon>
        <taxon>Alveolata</taxon>
        <taxon>Ciliophora</taxon>
        <taxon>Intramacronucleata</taxon>
        <taxon>Spirotrichea</taxon>
        <taxon>Stichotrichia</taxon>
        <taxon>Sporadotrichida</taxon>
        <taxon>Halteriidae</taxon>
        <taxon>Halteria</taxon>
    </lineage>
</organism>
<reference evidence="2" key="1">
    <citation type="submission" date="2019-06" db="EMBL/GenBank/DDBJ databases">
        <authorList>
            <person name="Zheng W."/>
        </authorList>
    </citation>
    <scope>NUCLEOTIDE SEQUENCE</scope>
    <source>
        <strain evidence="2">QDHG01</strain>
    </source>
</reference>
<keyword evidence="1" id="KW-0175">Coiled coil</keyword>
<dbReference type="PANTHER" id="PTHR43215">
    <property type="entry name" value="RADIAL SPOKE HEAD 1 HOMOLOG"/>
    <property type="match status" value="1"/>
</dbReference>
<dbReference type="EMBL" id="RRYP01008106">
    <property type="protein sequence ID" value="TNV80010.1"/>
    <property type="molecule type" value="Genomic_DNA"/>
</dbReference>
<sequence>MQFCRCKRGELLKYYCAQSNCIKHKDDLYFCEKCAERGHVYNLISQLMVECRSKWDALIEIEEKSYAEITSQYAKQSAVIEYIDAYAQTVPWFTGHLLSKEMLKFNQFHSNFLAFLDCNHLKLTAIRQLHRMLERCTSFSQSLNKHLSNLGNLSRPDFVFQNYAPCIVTCPISLDPADSLSRMEILAMKVRLENKKLAVISNMKAAKLNPQDICETVASLRNMVVKQEAQMSAFMSLVGSLEGAARLICMCVDGKRNNGEEGDPKVKKEIESKISEIKQAIDSKLDQRDFMKFKRDVEDQMKSLLDSLNKQSQQLDPLEWCALQNQPELQSSLYSSQQLPRILRSPRLGQSALSFKRIIARSPPFSQEMLDRMISTFNRPFNGYTPRLNAEGHSKIAEHIINQRWNWSIEYLNATADINNPAQQGQFEGAIRGNGWTTLKEGVYYGQMLNGYREGFGILYCTDTENNPWLYECQWKQGRPSGKGRYTWVWQNQWRKCRGTLKGYLLEGDGSRREESGYYFKGEFKGGNHPGQVVEGRAAIDHQQISIHL</sequence>